<evidence type="ECO:0000313" key="1">
    <source>
        <dbReference type="EMBL" id="KAE8697795.1"/>
    </source>
</evidence>
<sequence>MHLDLLDMAGDFDNDSGVVAVSWRKSSKTVLLHLGHFGFSSESITYIKHLGHPTRTMDVVTVSGLLIVTMSTSQDTHELGGDVGDTVADPLGDDDSILRLSLGGGSFSSTQA</sequence>
<dbReference type="EMBL" id="VEPZ02001049">
    <property type="protein sequence ID" value="KAE8697795.1"/>
    <property type="molecule type" value="Genomic_DNA"/>
</dbReference>
<protein>
    <submittedName>
        <fullName evidence="1">Uncharacterized protein</fullName>
    </submittedName>
</protein>
<comment type="caution">
    <text evidence="1">The sequence shown here is derived from an EMBL/GenBank/DDBJ whole genome shotgun (WGS) entry which is preliminary data.</text>
</comment>
<name>A0A6A3A3I8_HIBSY</name>
<dbReference type="Proteomes" id="UP000436088">
    <property type="component" value="Unassembled WGS sequence"/>
</dbReference>
<proteinExistence type="predicted"/>
<keyword evidence="2" id="KW-1185">Reference proteome</keyword>
<organism evidence="1 2">
    <name type="scientific">Hibiscus syriacus</name>
    <name type="common">Rose of Sharon</name>
    <dbReference type="NCBI Taxonomy" id="106335"/>
    <lineage>
        <taxon>Eukaryota</taxon>
        <taxon>Viridiplantae</taxon>
        <taxon>Streptophyta</taxon>
        <taxon>Embryophyta</taxon>
        <taxon>Tracheophyta</taxon>
        <taxon>Spermatophyta</taxon>
        <taxon>Magnoliopsida</taxon>
        <taxon>eudicotyledons</taxon>
        <taxon>Gunneridae</taxon>
        <taxon>Pentapetalae</taxon>
        <taxon>rosids</taxon>
        <taxon>malvids</taxon>
        <taxon>Malvales</taxon>
        <taxon>Malvaceae</taxon>
        <taxon>Malvoideae</taxon>
        <taxon>Hibiscus</taxon>
    </lineage>
</organism>
<dbReference type="AlphaFoldDB" id="A0A6A3A3I8"/>
<gene>
    <name evidence="1" type="ORF">F3Y22_tig00110610pilonHSYRG00411</name>
</gene>
<accession>A0A6A3A3I8</accession>
<evidence type="ECO:0000313" key="2">
    <source>
        <dbReference type="Proteomes" id="UP000436088"/>
    </source>
</evidence>
<reference evidence="1" key="1">
    <citation type="submission" date="2019-09" db="EMBL/GenBank/DDBJ databases">
        <title>Draft genome information of white flower Hibiscus syriacus.</title>
        <authorList>
            <person name="Kim Y.-M."/>
        </authorList>
    </citation>
    <scope>NUCLEOTIDE SEQUENCE [LARGE SCALE GENOMIC DNA]</scope>
    <source>
        <strain evidence="1">YM2019G1</strain>
    </source>
</reference>